<dbReference type="PANTHER" id="PTHR30576:SF10">
    <property type="entry name" value="SLL5057 PROTEIN"/>
    <property type="match status" value="1"/>
</dbReference>
<keyword evidence="2" id="KW-1133">Transmembrane helix</keyword>
<organism evidence="4 5">
    <name type="scientific">Pseudoalteromonas luteoviolacea DSM 6061</name>
    <dbReference type="NCBI Taxonomy" id="1365250"/>
    <lineage>
        <taxon>Bacteria</taxon>
        <taxon>Pseudomonadati</taxon>
        <taxon>Pseudomonadota</taxon>
        <taxon>Gammaproteobacteria</taxon>
        <taxon>Alteromonadales</taxon>
        <taxon>Pseudoalteromonadaceae</taxon>
        <taxon>Pseudoalteromonas</taxon>
    </lineage>
</organism>
<feature type="domain" description="Bacterial sugar transferase" evidence="3">
    <location>
        <begin position="40"/>
        <end position="225"/>
    </location>
</feature>
<evidence type="ECO:0000313" key="5">
    <source>
        <dbReference type="Proteomes" id="UP000076643"/>
    </source>
</evidence>
<dbReference type="GO" id="GO:0016780">
    <property type="term" value="F:phosphotransferase activity, for other substituted phosphate groups"/>
    <property type="evidence" value="ECO:0007669"/>
    <property type="project" value="TreeGrafter"/>
</dbReference>
<protein>
    <recommendedName>
        <fullName evidence="3">Bacterial sugar transferase domain-containing protein</fullName>
    </recommendedName>
</protein>
<dbReference type="Proteomes" id="UP000076643">
    <property type="component" value="Unassembled WGS sequence"/>
</dbReference>
<dbReference type="RefSeq" id="WP_063359526.1">
    <property type="nucleotide sequence ID" value="NZ_AQHB01000028.1"/>
</dbReference>
<dbReference type="STRING" id="43657.S4054249_17000"/>
<name>A0A166WHS7_9GAMM</name>
<dbReference type="AlphaFoldDB" id="A0A166WHS7"/>
<dbReference type="InterPro" id="IPR003362">
    <property type="entry name" value="Bact_transf"/>
</dbReference>
<reference evidence="4 5" key="1">
    <citation type="submission" date="2013-07" db="EMBL/GenBank/DDBJ databases">
        <title>Comparative Genomic and Metabolomic Analysis of Twelve Strains of Pseudoalteromonas luteoviolacea.</title>
        <authorList>
            <person name="Vynne N.G."/>
            <person name="Mansson M."/>
            <person name="Gram L."/>
        </authorList>
    </citation>
    <scope>NUCLEOTIDE SEQUENCE [LARGE SCALE GENOMIC DNA]</scope>
    <source>
        <strain evidence="4 5">DSM 6061</strain>
    </source>
</reference>
<dbReference type="PANTHER" id="PTHR30576">
    <property type="entry name" value="COLANIC BIOSYNTHESIS UDP-GLUCOSE LIPID CARRIER TRANSFERASE"/>
    <property type="match status" value="1"/>
</dbReference>
<comment type="caution">
    <text evidence="4">The sequence shown here is derived from an EMBL/GenBank/DDBJ whole genome shotgun (WGS) entry which is preliminary data.</text>
</comment>
<gene>
    <name evidence="4" type="ORF">N475_01385</name>
</gene>
<sequence length="231" mass="25939">MEITNKISTSATVSSISAMRSNNAKKANIDGVHHGIPVWFQRAVATLGLLAISPLLALLMLAIKLESKGPCVFKQVRVGKYGRRFTMYKFRSMYLQDDPRFKAPDQKDSSREGVCQKYIHDPRITCIGRFIRKYSIDELPQLLNVVKGDMLLIGPRPALEIEVAQYNPSQLSRLNSEQGLTGLWQVTGRADTTFEQQVQLDEQYIEEQSITSDIKILFKTVPCVLGAKGAY</sequence>
<comment type="similarity">
    <text evidence="1">Belongs to the bacterial sugar transferase family.</text>
</comment>
<keyword evidence="2" id="KW-0812">Transmembrane</keyword>
<dbReference type="EMBL" id="AUYB01000103">
    <property type="protein sequence ID" value="KZN37496.1"/>
    <property type="molecule type" value="Genomic_DNA"/>
</dbReference>
<keyword evidence="5" id="KW-1185">Reference proteome</keyword>
<dbReference type="Pfam" id="PF02397">
    <property type="entry name" value="Bac_transf"/>
    <property type="match status" value="1"/>
</dbReference>
<evidence type="ECO:0000313" key="4">
    <source>
        <dbReference type="EMBL" id="KZN37496.1"/>
    </source>
</evidence>
<proteinExistence type="inferred from homology"/>
<evidence type="ECO:0000256" key="2">
    <source>
        <dbReference type="SAM" id="Phobius"/>
    </source>
</evidence>
<evidence type="ECO:0000259" key="3">
    <source>
        <dbReference type="Pfam" id="PF02397"/>
    </source>
</evidence>
<dbReference type="PATRIC" id="fig|1365250.3.peg.2504"/>
<accession>A0A166WHS7</accession>
<keyword evidence="2" id="KW-0472">Membrane</keyword>
<evidence type="ECO:0000256" key="1">
    <source>
        <dbReference type="ARBA" id="ARBA00006464"/>
    </source>
</evidence>
<feature type="transmembrane region" description="Helical" evidence="2">
    <location>
        <begin position="43"/>
        <end position="63"/>
    </location>
</feature>